<accession>A0A4Y9SD69</accession>
<reference evidence="2 3" key="1">
    <citation type="submission" date="2019-03" db="EMBL/GenBank/DDBJ databases">
        <title>Draft Genome Sequence of Massilia arenosa sp. nov., a Novel Massilia Species Isolated from a Sandy-loam Maize Soil.</title>
        <authorList>
            <person name="Raths R."/>
            <person name="Peta V."/>
            <person name="Bucking H."/>
        </authorList>
    </citation>
    <scope>NUCLEOTIDE SEQUENCE [LARGE SCALE GENOMIC DNA]</scope>
    <source>
        <strain evidence="2 3">MC02</strain>
    </source>
</reference>
<keyword evidence="1" id="KW-1133">Transmembrane helix</keyword>
<feature type="non-terminal residue" evidence="2">
    <location>
        <position position="78"/>
    </location>
</feature>
<feature type="transmembrane region" description="Helical" evidence="1">
    <location>
        <begin position="22"/>
        <end position="40"/>
    </location>
</feature>
<keyword evidence="1" id="KW-0812">Transmembrane</keyword>
<comment type="caution">
    <text evidence="2">The sequence shown here is derived from an EMBL/GenBank/DDBJ whole genome shotgun (WGS) entry which is preliminary data.</text>
</comment>
<evidence type="ECO:0000256" key="1">
    <source>
        <dbReference type="SAM" id="Phobius"/>
    </source>
</evidence>
<evidence type="ECO:0000313" key="2">
    <source>
        <dbReference type="EMBL" id="TFW20230.1"/>
    </source>
</evidence>
<protein>
    <recommendedName>
        <fullName evidence="4">Peptidase M56</fullName>
    </recommendedName>
</protein>
<name>A0A4Y9SD69_9BURK</name>
<dbReference type="AlphaFoldDB" id="A0A4Y9SD69"/>
<organism evidence="2 3">
    <name type="scientific">Zemynaea arenosa</name>
    <dbReference type="NCBI Taxonomy" id="2561931"/>
    <lineage>
        <taxon>Bacteria</taxon>
        <taxon>Pseudomonadati</taxon>
        <taxon>Pseudomonadota</taxon>
        <taxon>Betaproteobacteria</taxon>
        <taxon>Burkholderiales</taxon>
        <taxon>Oxalobacteraceae</taxon>
        <taxon>Telluria group</taxon>
        <taxon>Zemynaea</taxon>
    </lineage>
</organism>
<evidence type="ECO:0008006" key="4">
    <source>
        <dbReference type="Google" id="ProtNLM"/>
    </source>
</evidence>
<keyword evidence="1" id="KW-0472">Membrane</keyword>
<sequence>MHALSNLMSALVPSLGWALLDFVWQGMLVGWIAALLFALLRNARPQARYLVGCAALVLCAALPLAGMLQRLAAPGGQA</sequence>
<proteinExistence type="predicted"/>
<gene>
    <name evidence="2" type="ORF">E4L96_10605</name>
</gene>
<dbReference type="EMBL" id="SPVF01000134">
    <property type="protein sequence ID" value="TFW20230.1"/>
    <property type="molecule type" value="Genomic_DNA"/>
</dbReference>
<keyword evidence="3" id="KW-1185">Reference proteome</keyword>
<evidence type="ECO:0000313" key="3">
    <source>
        <dbReference type="Proteomes" id="UP000298438"/>
    </source>
</evidence>
<feature type="transmembrane region" description="Helical" evidence="1">
    <location>
        <begin position="47"/>
        <end position="68"/>
    </location>
</feature>
<dbReference type="Proteomes" id="UP000298438">
    <property type="component" value="Unassembled WGS sequence"/>
</dbReference>